<keyword evidence="3" id="KW-1185">Reference proteome</keyword>
<name>A0A7C8FHP7_9MICO</name>
<keyword evidence="1" id="KW-1133">Transmembrane helix</keyword>
<dbReference type="InterPro" id="IPR033458">
    <property type="entry name" value="DUF5134"/>
</dbReference>
<dbReference type="Proteomes" id="UP000481339">
    <property type="component" value="Unassembled WGS sequence"/>
</dbReference>
<organism evidence="2 3">
    <name type="scientific">Pseudoclavibacter caeni</name>
    <dbReference type="NCBI Taxonomy" id="908846"/>
    <lineage>
        <taxon>Bacteria</taxon>
        <taxon>Bacillati</taxon>
        <taxon>Actinomycetota</taxon>
        <taxon>Actinomycetes</taxon>
        <taxon>Micrococcales</taxon>
        <taxon>Microbacteriaceae</taxon>
        <taxon>Pseudoclavibacter</taxon>
    </lineage>
</organism>
<sequence length="266" mass="28445">MLHEPIVLWSYVIVFLLLGLASLGLALQRRRSAAGRVGQLLHAAMCFAMAAMPATFFMQVWWLWAFGFLAAALWFVWLAVTPRPVPEDACGCGDACGPECTCDEAGEASRDGAADSVAADTVGDTRRAGRGMAWYHAFMMAAMSWMTWIMLPMQAMRRGMTGMSGAADGGMDTMSGSADGMSGMSGTDMPSGGGMAESASAGHTMMITMLPTWMLVITVAVVAVFAVAFVWWLWRAVRPGATVEVRLHAWLQAIMAAGMAFGFLAM</sequence>
<evidence type="ECO:0000256" key="1">
    <source>
        <dbReference type="SAM" id="Phobius"/>
    </source>
</evidence>
<keyword evidence="1" id="KW-0472">Membrane</keyword>
<feature type="transmembrane region" description="Helical" evidence="1">
    <location>
        <begin position="213"/>
        <end position="233"/>
    </location>
</feature>
<feature type="transmembrane region" description="Helical" evidence="1">
    <location>
        <begin position="62"/>
        <end position="80"/>
    </location>
</feature>
<evidence type="ECO:0000313" key="3">
    <source>
        <dbReference type="Proteomes" id="UP000481339"/>
    </source>
</evidence>
<dbReference type="Pfam" id="PF17197">
    <property type="entry name" value="DUF5134"/>
    <property type="match status" value="2"/>
</dbReference>
<feature type="transmembrane region" description="Helical" evidence="1">
    <location>
        <begin position="245"/>
        <end position="265"/>
    </location>
</feature>
<dbReference type="RefSeq" id="WP_158036845.1">
    <property type="nucleotide sequence ID" value="NZ_BAAAZV010000016.1"/>
</dbReference>
<keyword evidence="1" id="KW-0812">Transmembrane</keyword>
<protein>
    <submittedName>
        <fullName evidence="2">DUF5134 domain-containing protein</fullName>
    </submittedName>
</protein>
<evidence type="ECO:0000313" key="2">
    <source>
        <dbReference type="EMBL" id="KAB1631096.1"/>
    </source>
</evidence>
<feature type="transmembrane region" description="Helical" evidence="1">
    <location>
        <begin position="133"/>
        <end position="151"/>
    </location>
</feature>
<dbReference type="EMBL" id="WBKA01000009">
    <property type="protein sequence ID" value="KAB1631096.1"/>
    <property type="molecule type" value="Genomic_DNA"/>
</dbReference>
<proteinExistence type="predicted"/>
<dbReference type="AlphaFoldDB" id="A0A7C8FHP7"/>
<reference evidence="2 3" key="1">
    <citation type="submission" date="2019-09" db="EMBL/GenBank/DDBJ databases">
        <title>Phylogeny of genus Pseudoclavibacter and closely related genus.</title>
        <authorList>
            <person name="Li Y."/>
        </authorList>
    </citation>
    <scope>NUCLEOTIDE SEQUENCE [LARGE SCALE GENOMIC DNA]</scope>
    <source>
        <strain evidence="2 3">JCM 16921</strain>
    </source>
</reference>
<accession>A0A7C8FHP7</accession>
<gene>
    <name evidence="2" type="ORF">F8O02_08645</name>
</gene>
<feature type="transmembrane region" description="Helical" evidence="1">
    <location>
        <begin position="39"/>
        <end position="56"/>
    </location>
</feature>
<comment type="caution">
    <text evidence="2">The sequence shown here is derived from an EMBL/GenBank/DDBJ whole genome shotgun (WGS) entry which is preliminary data.</text>
</comment>
<feature type="transmembrane region" description="Helical" evidence="1">
    <location>
        <begin position="6"/>
        <end position="27"/>
    </location>
</feature>